<dbReference type="GO" id="GO:0004497">
    <property type="term" value="F:monooxygenase activity"/>
    <property type="evidence" value="ECO:0007669"/>
    <property type="project" value="UniProtKB-KW"/>
</dbReference>
<dbReference type="Proteomes" id="UP000799439">
    <property type="component" value="Unassembled WGS sequence"/>
</dbReference>
<dbReference type="OrthoDB" id="74360at2759"/>
<dbReference type="PANTHER" id="PTHR43539:SF68">
    <property type="entry name" value="FLAVIN-BINDING MONOOXYGENASE-LIKE PROTEIN (AFU_ORTHOLOGUE AFUA_4G09220)"/>
    <property type="match status" value="1"/>
</dbReference>
<reference evidence="2" key="1">
    <citation type="journal article" date="2020" name="Stud. Mycol.">
        <title>101 Dothideomycetes genomes: a test case for predicting lifestyles and emergence of pathogens.</title>
        <authorList>
            <person name="Haridas S."/>
            <person name="Albert R."/>
            <person name="Binder M."/>
            <person name="Bloem J."/>
            <person name="Labutti K."/>
            <person name="Salamov A."/>
            <person name="Andreopoulos B."/>
            <person name="Baker S."/>
            <person name="Barry K."/>
            <person name="Bills G."/>
            <person name="Bluhm B."/>
            <person name="Cannon C."/>
            <person name="Castanera R."/>
            <person name="Culley D."/>
            <person name="Daum C."/>
            <person name="Ezra D."/>
            <person name="Gonzalez J."/>
            <person name="Henrissat B."/>
            <person name="Kuo A."/>
            <person name="Liang C."/>
            <person name="Lipzen A."/>
            <person name="Lutzoni F."/>
            <person name="Magnuson J."/>
            <person name="Mondo S."/>
            <person name="Nolan M."/>
            <person name="Ohm R."/>
            <person name="Pangilinan J."/>
            <person name="Park H.-J."/>
            <person name="Ramirez L."/>
            <person name="Alfaro M."/>
            <person name="Sun H."/>
            <person name="Tritt A."/>
            <person name="Yoshinaga Y."/>
            <person name="Zwiers L.-H."/>
            <person name="Turgeon B."/>
            <person name="Goodwin S."/>
            <person name="Spatafora J."/>
            <person name="Crous P."/>
            <person name="Grigoriev I."/>
        </authorList>
    </citation>
    <scope>NUCLEOTIDE SEQUENCE</scope>
    <source>
        <strain evidence="2">CBS 260.36</strain>
    </source>
</reference>
<gene>
    <name evidence="2" type="ORF">K461DRAFT_325975</name>
</gene>
<dbReference type="AlphaFoldDB" id="A0A9P4JER2"/>
<evidence type="ECO:0000313" key="2">
    <source>
        <dbReference type="EMBL" id="KAF2157668.1"/>
    </source>
</evidence>
<comment type="caution">
    <text evidence="2">The sequence shown here is derived from an EMBL/GenBank/DDBJ whole genome shotgun (WGS) entry which is preliminary data.</text>
</comment>
<organism evidence="2 3">
    <name type="scientific">Myriangium duriaei CBS 260.36</name>
    <dbReference type="NCBI Taxonomy" id="1168546"/>
    <lineage>
        <taxon>Eukaryota</taxon>
        <taxon>Fungi</taxon>
        <taxon>Dikarya</taxon>
        <taxon>Ascomycota</taxon>
        <taxon>Pezizomycotina</taxon>
        <taxon>Dothideomycetes</taxon>
        <taxon>Dothideomycetidae</taxon>
        <taxon>Myriangiales</taxon>
        <taxon>Myriangiaceae</taxon>
        <taxon>Myriangium</taxon>
    </lineage>
</organism>
<protein>
    <submittedName>
        <fullName evidence="2">Flavin-containing monooxygenase</fullName>
    </submittedName>
</protein>
<proteinExistence type="predicted"/>
<keyword evidence="3" id="KW-1185">Reference proteome</keyword>
<dbReference type="PANTHER" id="PTHR43539">
    <property type="entry name" value="FLAVIN-BINDING MONOOXYGENASE-LIKE PROTEIN (AFU_ORTHOLOGUE AFUA_4G09220)"/>
    <property type="match status" value="1"/>
</dbReference>
<name>A0A9P4JER2_9PEZI</name>
<dbReference type="InterPro" id="IPR050982">
    <property type="entry name" value="Auxin_biosynth/cation_transpt"/>
</dbReference>
<dbReference type="InterPro" id="IPR036188">
    <property type="entry name" value="FAD/NAD-bd_sf"/>
</dbReference>
<accession>A0A9P4JER2</accession>
<keyword evidence="1" id="KW-0560">Oxidoreductase</keyword>
<dbReference type="GO" id="GO:0050660">
    <property type="term" value="F:flavin adenine dinucleotide binding"/>
    <property type="evidence" value="ECO:0007669"/>
    <property type="project" value="TreeGrafter"/>
</dbReference>
<keyword evidence="2" id="KW-0503">Monooxygenase</keyword>
<evidence type="ECO:0000256" key="1">
    <source>
        <dbReference type="ARBA" id="ARBA00023002"/>
    </source>
</evidence>
<dbReference type="SUPFAM" id="SSF51905">
    <property type="entry name" value="FAD/NAD(P)-binding domain"/>
    <property type="match status" value="1"/>
</dbReference>
<dbReference type="Pfam" id="PF13738">
    <property type="entry name" value="Pyr_redox_3"/>
    <property type="match status" value="1"/>
</dbReference>
<dbReference type="Gene3D" id="3.50.50.60">
    <property type="entry name" value="FAD/NAD(P)-binding domain"/>
    <property type="match status" value="1"/>
</dbReference>
<dbReference type="EMBL" id="ML996081">
    <property type="protein sequence ID" value="KAF2157668.1"/>
    <property type="molecule type" value="Genomic_DNA"/>
</dbReference>
<sequence>MSLPHRSDLPKAMSKDITLSSGALWRDFLSFTNHLRTFHSSTTISRTFASLAKTKKPFDFQHAPSFSDVTELGDGIAWVNVGFTFTTNDEVKANNTGIVSLVWILRTWLENYDGHGNPDRLEPHSAESATRTDSHDSTPIYDAIIIGAGQAGLGCAGRLKALGCTYLLIEKTGEVGENWTSRYSSLRWHTSKEYGNLPFDKTFLPEDDYMLTTKMIGSGFKRWVDRFNINIMTATTVQNAVWDNSSGLWTITASAAAQDRTFKAKNLILACGSYASMPASPTWPGRERYKGTALHGSEYTSSTPWRGKRGIVVGTANTGHDVAEDMVQAGFSSVTMVQRGKTFVYPAEWLHAAQDLHYNDKTLPDRGDRLAITYPNKITREIVNYFVHKGIASSPERFDALERAGFKLDRYGDIYDNLYNRFGGHYVDIGTSARIARGEIKMKPEAVKGWTEKGLQFEDGSEVEAELIVLCTGFEHDFRKVARKIIGDAADQMDDYFRLDKEGEIRGAFKFAGHPGLYYTGGDIRQCRWYSRFIALQVQADVLGIDRKRLMADFDP</sequence>
<evidence type="ECO:0000313" key="3">
    <source>
        <dbReference type="Proteomes" id="UP000799439"/>
    </source>
</evidence>